<evidence type="ECO:0000256" key="1">
    <source>
        <dbReference type="SAM" id="SignalP"/>
    </source>
</evidence>
<accession>A0A7S0AXC0</accession>
<feature type="signal peptide" evidence="1">
    <location>
        <begin position="1"/>
        <end position="21"/>
    </location>
</feature>
<reference evidence="2" key="1">
    <citation type="submission" date="2021-01" db="EMBL/GenBank/DDBJ databases">
        <authorList>
            <person name="Corre E."/>
            <person name="Pelletier E."/>
            <person name="Niang G."/>
            <person name="Scheremetjew M."/>
            <person name="Finn R."/>
            <person name="Kale V."/>
            <person name="Holt S."/>
            <person name="Cochrane G."/>
            <person name="Meng A."/>
            <person name="Brown T."/>
            <person name="Cohen L."/>
        </authorList>
    </citation>
    <scope>NUCLEOTIDE SEQUENCE</scope>
    <source>
        <strain evidence="2">Pbaha01</strain>
    </source>
</reference>
<sequence length="252" mass="27302">MGCLPNMFVLLVLALFGGVSSRRVHDSLKYHLLKESPEDGRCEPEERTKLVREMILPPRHWQCGRRCQNLRPDAAGNVEWFRLIVRSWRGCCQKAERLCREEQVCNGTDASCCKGQLHDVRISVLNAGHRVCMEDGCIAECLSSPALPCRGRLCETYESRSSAGGEPGTPRHAYTGAVDELQSLLADMNLTALRASGAVNETALALLRGLASSRLGQYHGARCARCSSAPRGTLPRLTVGLAALAAAVSAGA</sequence>
<keyword evidence="1" id="KW-0732">Signal</keyword>
<evidence type="ECO:0000313" key="2">
    <source>
        <dbReference type="EMBL" id="CAD8376219.1"/>
    </source>
</evidence>
<proteinExistence type="predicted"/>
<dbReference type="AlphaFoldDB" id="A0A7S0AXC0"/>
<dbReference type="EMBL" id="HBEG01037222">
    <property type="protein sequence ID" value="CAD8376219.1"/>
    <property type="molecule type" value="Transcribed_RNA"/>
</dbReference>
<name>A0A7S0AXC0_9DINO</name>
<protein>
    <submittedName>
        <fullName evidence="2">Uncharacterized protein</fullName>
    </submittedName>
</protein>
<organism evidence="2">
    <name type="scientific">Pyrodinium bahamense</name>
    <dbReference type="NCBI Taxonomy" id="73915"/>
    <lineage>
        <taxon>Eukaryota</taxon>
        <taxon>Sar</taxon>
        <taxon>Alveolata</taxon>
        <taxon>Dinophyceae</taxon>
        <taxon>Gonyaulacales</taxon>
        <taxon>Pyrocystaceae</taxon>
        <taxon>Pyrodinium</taxon>
    </lineage>
</organism>
<feature type="chain" id="PRO_5031454369" evidence="1">
    <location>
        <begin position="22"/>
        <end position="252"/>
    </location>
</feature>
<gene>
    <name evidence="2" type="ORF">PBAH0796_LOCUS22706</name>
</gene>